<gene>
    <name evidence="1" type="ORF">V1525DRAFT_388074</name>
</gene>
<protein>
    <submittedName>
        <fullName evidence="1">Uncharacterized protein</fullName>
    </submittedName>
</protein>
<evidence type="ECO:0000313" key="1">
    <source>
        <dbReference type="EMBL" id="KAK9237889.1"/>
    </source>
</evidence>
<comment type="caution">
    <text evidence="1">The sequence shown here is derived from an EMBL/GenBank/DDBJ whole genome shotgun (WGS) entry which is preliminary data.</text>
</comment>
<name>A0ACC3T1U7_LIPKO</name>
<evidence type="ECO:0000313" key="2">
    <source>
        <dbReference type="Proteomes" id="UP001433508"/>
    </source>
</evidence>
<proteinExistence type="predicted"/>
<reference evidence="2" key="1">
    <citation type="journal article" date="2024" name="Front. Bioeng. Biotechnol.">
        <title>Genome-scale model development and genomic sequencing of the oleaginous clade Lipomyces.</title>
        <authorList>
            <person name="Czajka J.J."/>
            <person name="Han Y."/>
            <person name="Kim J."/>
            <person name="Mondo S.J."/>
            <person name="Hofstad B.A."/>
            <person name="Robles A."/>
            <person name="Haridas S."/>
            <person name="Riley R."/>
            <person name="LaButti K."/>
            <person name="Pangilinan J."/>
            <person name="Andreopoulos W."/>
            <person name="Lipzen A."/>
            <person name="Yan J."/>
            <person name="Wang M."/>
            <person name="Ng V."/>
            <person name="Grigoriev I.V."/>
            <person name="Spatafora J.W."/>
            <person name="Magnuson J.K."/>
            <person name="Baker S.E."/>
            <person name="Pomraning K.R."/>
        </authorList>
    </citation>
    <scope>NUCLEOTIDE SEQUENCE [LARGE SCALE GENOMIC DNA]</scope>
    <source>
        <strain evidence="2">CBS 7786</strain>
    </source>
</reference>
<organism evidence="1 2">
    <name type="scientific">Lipomyces kononenkoae</name>
    <name type="common">Yeast</name>
    <dbReference type="NCBI Taxonomy" id="34357"/>
    <lineage>
        <taxon>Eukaryota</taxon>
        <taxon>Fungi</taxon>
        <taxon>Dikarya</taxon>
        <taxon>Ascomycota</taxon>
        <taxon>Saccharomycotina</taxon>
        <taxon>Lipomycetes</taxon>
        <taxon>Lipomycetales</taxon>
        <taxon>Lipomycetaceae</taxon>
        <taxon>Lipomyces</taxon>
    </lineage>
</organism>
<dbReference type="EMBL" id="MU971363">
    <property type="protein sequence ID" value="KAK9237889.1"/>
    <property type="molecule type" value="Genomic_DNA"/>
</dbReference>
<keyword evidence="2" id="KW-1185">Reference proteome</keyword>
<accession>A0ACC3T1U7</accession>
<dbReference type="Proteomes" id="UP001433508">
    <property type="component" value="Unassembled WGS sequence"/>
</dbReference>
<sequence>MSAPNTTDYAWLKPQPAVRSSWNGNNQDGAQSAAPASQSSSLSASPVFPLATPSSQSSTSPTTLQSKTAPGLNTGPQNVVAGLGDNKRQASQPGQTTAWFSGRPQDQNANLSASTTRTSETAWQTVSSSPSSSSSSQNLFAPFVFSSSSLTTPSQAAQKENGHSPSPSPPPSTSSIFGTSQIPFVTSTRQASQQESRPQSSWPSPFSTSIPSAKQPASVYEVKAPGLALSPSTFTPSLAATSAVGNVQATAVGSTTAPETKSESCTSSLVQVTTSATHSQSGTAYKQTGALNISQSPVRDVTPEAKLTATAVPTSVPKYPVEPLNTSQRESTTAQGTKISPKDTESIASALAEGSMAEAQQELSRSKPHSYGINDENETDDLAASTTSLDSIATAEVKLPVQVEQMDLESENGRLKSTSTFLISEIGVLTKRIQTQRLENERLMKLAESAAAIESQMQKVMEQNVSLMVKCDKMQNAFAMIDDESSLSVRTVTIYDCPHLVTAVEDDLDFIMSDVVVIYSMNPFERTVAGQKMIVRTIKIKCASDEVAQCIFYFLRWRSDYSSLRMSITCSQPTDSAASPVFTQAPANGASVEPSRVPK</sequence>